<sequence>MFQTVLAGLHFVWLLYLSTPPPDCGSFGLGARLDLSCTKKITIGKPKLGTCAANEDLDAGLCYPKCKPSYTGVGPVCWGLPPPSWVQCGMGAAKSSALCSIAIKDQVVSALVLAFNIATRFTSSSAKVLQAPANAAQVSQVSKAWMKAAPQFKTSEMWMKAEPNIKVGKKLYNVFNGAYTATMSVYHIKNATYVTNEDYVLPYVVAAFSGRKVIEARARATLDELHSVGVAHCDVRAANVFVLGVVKTVILDDLQNCRELHEAPPKVACRLNDEPCPTAPAFDEYRFRVFAEKLPSI</sequence>
<reference evidence="2" key="1">
    <citation type="submission" date="2013-12" db="EMBL/GenBank/DDBJ databases">
        <title>The Genome Sequence of Aphanomyces astaci APO3.</title>
        <authorList>
            <consortium name="The Broad Institute Genomics Platform"/>
            <person name="Russ C."/>
            <person name="Tyler B."/>
            <person name="van West P."/>
            <person name="Dieguez-Uribeondo J."/>
            <person name="Young S.K."/>
            <person name="Zeng Q."/>
            <person name="Gargeya S."/>
            <person name="Fitzgerald M."/>
            <person name="Abouelleil A."/>
            <person name="Alvarado L."/>
            <person name="Chapman S.B."/>
            <person name="Gainer-Dewar J."/>
            <person name="Goldberg J."/>
            <person name="Griggs A."/>
            <person name="Gujja S."/>
            <person name="Hansen M."/>
            <person name="Howarth C."/>
            <person name="Imamovic A."/>
            <person name="Ireland A."/>
            <person name="Larimer J."/>
            <person name="McCowan C."/>
            <person name="Murphy C."/>
            <person name="Pearson M."/>
            <person name="Poon T.W."/>
            <person name="Priest M."/>
            <person name="Roberts A."/>
            <person name="Saif S."/>
            <person name="Shea T."/>
            <person name="Sykes S."/>
            <person name="Wortman J."/>
            <person name="Nusbaum C."/>
            <person name="Birren B."/>
        </authorList>
    </citation>
    <scope>NUCLEOTIDE SEQUENCE [LARGE SCALE GENOMIC DNA]</scope>
    <source>
        <strain evidence="2">APO3</strain>
    </source>
</reference>
<protein>
    <recommendedName>
        <fullName evidence="3">Protein kinase domain-containing protein</fullName>
    </recommendedName>
</protein>
<dbReference type="RefSeq" id="XP_009841811.1">
    <property type="nucleotide sequence ID" value="XM_009843509.1"/>
</dbReference>
<evidence type="ECO:0000313" key="2">
    <source>
        <dbReference type="EMBL" id="ETV68857.1"/>
    </source>
</evidence>
<dbReference type="OrthoDB" id="71572at2759"/>
<dbReference type="EMBL" id="KI913182">
    <property type="protein sequence ID" value="ETV68857.1"/>
    <property type="molecule type" value="Genomic_DNA"/>
</dbReference>
<dbReference type="GeneID" id="20817394"/>
<evidence type="ECO:0000256" key="1">
    <source>
        <dbReference type="SAM" id="SignalP"/>
    </source>
</evidence>
<keyword evidence="1" id="KW-0732">Signal</keyword>
<dbReference type="VEuPathDB" id="FungiDB:H257_15398"/>
<feature type="signal peptide" evidence="1">
    <location>
        <begin position="1"/>
        <end position="26"/>
    </location>
</feature>
<evidence type="ECO:0008006" key="3">
    <source>
        <dbReference type="Google" id="ProtNLM"/>
    </source>
</evidence>
<proteinExistence type="predicted"/>
<name>W4FMW8_APHAT</name>
<dbReference type="STRING" id="112090.W4FMW8"/>
<gene>
    <name evidence="2" type="ORF">H257_15398</name>
</gene>
<organism evidence="2">
    <name type="scientific">Aphanomyces astaci</name>
    <name type="common">Crayfish plague agent</name>
    <dbReference type="NCBI Taxonomy" id="112090"/>
    <lineage>
        <taxon>Eukaryota</taxon>
        <taxon>Sar</taxon>
        <taxon>Stramenopiles</taxon>
        <taxon>Oomycota</taxon>
        <taxon>Saprolegniomycetes</taxon>
        <taxon>Saprolegniales</taxon>
        <taxon>Verrucalvaceae</taxon>
        <taxon>Aphanomyces</taxon>
    </lineage>
</organism>
<accession>W4FMW8</accession>
<feature type="chain" id="PRO_5004841760" description="Protein kinase domain-containing protein" evidence="1">
    <location>
        <begin position="27"/>
        <end position="297"/>
    </location>
</feature>
<dbReference type="AlphaFoldDB" id="W4FMW8"/>